<feature type="region of interest" description="Disordered" evidence="2">
    <location>
        <begin position="739"/>
        <end position="771"/>
    </location>
</feature>
<evidence type="ECO:0000313" key="3">
    <source>
        <dbReference type="EMBL" id="KAK7690698.1"/>
    </source>
</evidence>
<reference evidence="3 4" key="1">
    <citation type="submission" date="2022-09" db="EMBL/GenBank/DDBJ databases">
        <authorList>
            <person name="Palmer J.M."/>
        </authorList>
    </citation>
    <scope>NUCLEOTIDE SEQUENCE [LARGE SCALE GENOMIC DNA]</scope>
    <source>
        <strain evidence="3 4">DSM 7382</strain>
    </source>
</reference>
<feature type="compositionally biased region" description="Polar residues" evidence="2">
    <location>
        <begin position="1"/>
        <end position="20"/>
    </location>
</feature>
<evidence type="ECO:0000256" key="2">
    <source>
        <dbReference type="SAM" id="MobiDB-lite"/>
    </source>
</evidence>
<organism evidence="3 4">
    <name type="scientific">Cerrena zonata</name>
    <dbReference type="NCBI Taxonomy" id="2478898"/>
    <lineage>
        <taxon>Eukaryota</taxon>
        <taxon>Fungi</taxon>
        <taxon>Dikarya</taxon>
        <taxon>Basidiomycota</taxon>
        <taxon>Agaricomycotina</taxon>
        <taxon>Agaricomycetes</taxon>
        <taxon>Polyporales</taxon>
        <taxon>Cerrenaceae</taxon>
        <taxon>Cerrena</taxon>
    </lineage>
</organism>
<dbReference type="AlphaFoldDB" id="A0AAW0GAV4"/>
<accession>A0AAW0GAV4</accession>
<comment type="caution">
    <text evidence="3">The sequence shown here is derived from an EMBL/GenBank/DDBJ whole genome shotgun (WGS) entry which is preliminary data.</text>
</comment>
<evidence type="ECO:0000313" key="4">
    <source>
        <dbReference type="Proteomes" id="UP001385951"/>
    </source>
</evidence>
<feature type="compositionally biased region" description="Low complexity" evidence="2">
    <location>
        <begin position="56"/>
        <end position="68"/>
    </location>
</feature>
<feature type="compositionally biased region" description="Basic residues" evidence="2">
    <location>
        <begin position="745"/>
        <end position="756"/>
    </location>
</feature>
<feature type="compositionally biased region" description="Basic and acidic residues" evidence="2">
    <location>
        <begin position="44"/>
        <end position="54"/>
    </location>
</feature>
<feature type="region of interest" description="Disordered" evidence="2">
    <location>
        <begin position="1"/>
        <end position="95"/>
    </location>
</feature>
<gene>
    <name evidence="3" type="ORF">QCA50_005797</name>
</gene>
<keyword evidence="4" id="KW-1185">Reference proteome</keyword>
<evidence type="ECO:0000256" key="1">
    <source>
        <dbReference type="SAM" id="Coils"/>
    </source>
</evidence>
<sequence>MVNPESHYSSQSELESTYSDSDWLDIPSSHVSEDNDSVAGFDDYSDREGIDRPSSRRSFSSAASSRGGAVEGWEGLIEDSADEASPEDHDAFVDPITSAEISLDDLNHASAAQDDHEDERVKAGLEQSMMSTLSSSRSNSLSGSMQTSIVRSTRDLRLSFPDPLTSSQEELFNTSYEDLTTSHTQEPLTEAEFENDSSSIGDAADPGLVSTPVVPVTIVPSKPRNDIPSGITPDLCIILYGLSGLSKASLVNCILDKWAYSAGLRRACSLTHAPGVTTQVFVTKESVDEHSYTRRYVSILDKTGDQPKDNSAKFTQLTCPSLAIIFLPSPDFILPEHSLYLPIVGSSPFSTVDVYATSDYLLDAEQQWESFGIPAVKLTSLSDWSSPVVDEEKLEKASTDHVYQVLHALVSPSTKKARPALRAQTIMLAILSIVLGYVVHGTFQPSPIVIPQIYDYNASRTVDPPPAIELGIERHRGSSLITTSAAIVAISTSSSKPADVAVFSPFTTIASTSATVIAVPAASGSSLGADHMDLMSGAPTECDCGCGMVTWPGKTASTDLVLRPSTPAPALITDARSNGVLGFIGSSRGNGKGKGKAITSVTDQDTSLYALSIRIAGSITEYLDFRTVTKAVRKDTQKDLQELLDALDRLAEVISRQTATLWKQSIGTVSLLREEVNNRNSHARERARQLKDMGERLLGTVGEKFKARSEIAREKAQTIRSRLVKSELSETIKKVKRDAMEGSKARRIKRKEKRQLKAVWSEKRSRRAVAH</sequence>
<feature type="coiled-coil region" evidence="1">
    <location>
        <begin position="633"/>
        <end position="693"/>
    </location>
</feature>
<keyword evidence="1" id="KW-0175">Coiled coil</keyword>
<feature type="region of interest" description="Disordered" evidence="2">
    <location>
        <begin position="182"/>
        <end position="206"/>
    </location>
</feature>
<protein>
    <submittedName>
        <fullName evidence="3">Uncharacterized protein</fullName>
    </submittedName>
</protein>
<proteinExistence type="predicted"/>
<name>A0AAW0GAV4_9APHY</name>
<dbReference type="EMBL" id="JASBNA010000006">
    <property type="protein sequence ID" value="KAK7690698.1"/>
    <property type="molecule type" value="Genomic_DNA"/>
</dbReference>
<dbReference type="Proteomes" id="UP001385951">
    <property type="component" value="Unassembled WGS sequence"/>
</dbReference>
<feature type="compositionally biased region" description="Acidic residues" evidence="2">
    <location>
        <begin position="76"/>
        <end position="85"/>
    </location>
</feature>